<evidence type="ECO:0000313" key="3">
    <source>
        <dbReference type="Proteomes" id="UP000275846"/>
    </source>
</evidence>
<name>A0A183SNR4_SCHSO</name>
<evidence type="ECO:0000313" key="4">
    <source>
        <dbReference type="WBParaSite" id="SSLN_0000605501-mRNA-1"/>
    </source>
</evidence>
<evidence type="ECO:0000313" key="2">
    <source>
        <dbReference type="EMBL" id="VDL92247.1"/>
    </source>
</evidence>
<dbReference type="Proteomes" id="UP000275846">
    <property type="component" value="Unassembled WGS sequence"/>
</dbReference>
<dbReference type="EMBL" id="UYSU01033436">
    <property type="protein sequence ID" value="VDL92247.1"/>
    <property type="molecule type" value="Genomic_DNA"/>
</dbReference>
<organism evidence="4">
    <name type="scientific">Schistocephalus solidus</name>
    <name type="common">Tapeworm</name>
    <dbReference type="NCBI Taxonomy" id="70667"/>
    <lineage>
        <taxon>Eukaryota</taxon>
        <taxon>Metazoa</taxon>
        <taxon>Spiralia</taxon>
        <taxon>Lophotrochozoa</taxon>
        <taxon>Platyhelminthes</taxon>
        <taxon>Cestoda</taxon>
        <taxon>Eucestoda</taxon>
        <taxon>Diphyllobothriidea</taxon>
        <taxon>Diphyllobothriidae</taxon>
        <taxon>Schistocephalus</taxon>
    </lineage>
</organism>
<evidence type="ECO:0000256" key="1">
    <source>
        <dbReference type="SAM" id="MobiDB-lite"/>
    </source>
</evidence>
<protein>
    <submittedName>
        <fullName evidence="2 4">Uncharacterized protein</fullName>
    </submittedName>
</protein>
<reference evidence="2 3" key="2">
    <citation type="submission" date="2018-11" db="EMBL/GenBank/DDBJ databases">
        <authorList>
            <consortium name="Pathogen Informatics"/>
        </authorList>
    </citation>
    <scope>NUCLEOTIDE SEQUENCE [LARGE SCALE GENOMIC DNA]</scope>
    <source>
        <strain evidence="2 3">NST_G2</strain>
    </source>
</reference>
<proteinExistence type="predicted"/>
<feature type="compositionally biased region" description="Pro residues" evidence="1">
    <location>
        <begin position="116"/>
        <end position="133"/>
    </location>
</feature>
<sequence length="140" mass="14927">MYRAAINRANCITAARDKKTAPKSQAPRIHTVNAHTTNTFRALSSLVEHLRTQFNTSPTSTSISTNTPTATFASKSTMATVLTTGAPTSDARRHRPPAPPCRQTIPITTDTTSSFLPPPPSTTRHPLPTPASPHPSAMGT</sequence>
<reference evidence="4" key="1">
    <citation type="submission" date="2016-06" db="UniProtKB">
        <authorList>
            <consortium name="WormBaseParasite"/>
        </authorList>
    </citation>
    <scope>IDENTIFICATION</scope>
</reference>
<dbReference type="WBParaSite" id="SSLN_0000605501-mRNA-1">
    <property type="protein sequence ID" value="SSLN_0000605501-mRNA-1"/>
    <property type="gene ID" value="SSLN_0000605501"/>
</dbReference>
<gene>
    <name evidence="2" type="ORF">SSLN_LOCUS5862</name>
</gene>
<accession>A0A183SNR4</accession>
<feature type="region of interest" description="Disordered" evidence="1">
    <location>
        <begin position="85"/>
        <end position="140"/>
    </location>
</feature>
<keyword evidence="3" id="KW-1185">Reference proteome</keyword>
<dbReference type="AlphaFoldDB" id="A0A183SNR4"/>